<gene>
    <name evidence="3" type="ORF">JOF47_001339</name>
</gene>
<evidence type="ECO:0000256" key="1">
    <source>
        <dbReference type="ARBA" id="ARBA00006479"/>
    </source>
</evidence>
<dbReference type="Pfam" id="PF09339">
    <property type="entry name" value="HTH_IclR"/>
    <property type="match status" value="1"/>
</dbReference>
<evidence type="ECO:0000259" key="2">
    <source>
        <dbReference type="Pfam" id="PF09339"/>
    </source>
</evidence>
<evidence type="ECO:0000313" key="4">
    <source>
        <dbReference type="Proteomes" id="UP001296993"/>
    </source>
</evidence>
<dbReference type="EMBL" id="JAGIOF010000001">
    <property type="protein sequence ID" value="MBP2385828.1"/>
    <property type="molecule type" value="Genomic_DNA"/>
</dbReference>
<dbReference type="InterPro" id="IPR043129">
    <property type="entry name" value="ATPase_NBD"/>
</dbReference>
<dbReference type="RefSeq" id="WP_342592723.1">
    <property type="nucleotide sequence ID" value="NZ_BAAAJY010000003.1"/>
</dbReference>
<evidence type="ECO:0000313" key="3">
    <source>
        <dbReference type="EMBL" id="MBP2385828.1"/>
    </source>
</evidence>
<proteinExistence type="inferred from homology"/>
<keyword evidence="3" id="KW-0808">Transferase</keyword>
<dbReference type="InterPro" id="IPR000600">
    <property type="entry name" value="ROK"/>
</dbReference>
<dbReference type="InterPro" id="IPR036388">
    <property type="entry name" value="WH-like_DNA-bd_sf"/>
</dbReference>
<dbReference type="SUPFAM" id="SSF53067">
    <property type="entry name" value="Actin-like ATPase domain"/>
    <property type="match status" value="1"/>
</dbReference>
<keyword evidence="3" id="KW-0418">Kinase</keyword>
<dbReference type="Proteomes" id="UP001296993">
    <property type="component" value="Unassembled WGS sequence"/>
</dbReference>
<dbReference type="Pfam" id="PF00480">
    <property type="entry name" value="ROK"/>
    <property type="match status" value="1"/>
</dbReference>
<dbReference type="Gene3D" id="1.10.10.10">
    <property type="entry name" value="Winged helix-like DNA-binding domain superfamily/Winged helix DNA-binding domain"/>
    <property type="match status" value="1"/>
</dbReference>
<comment type="caution">
    <text evidence="3">The sequence shown here is derived from an EMBL/GenBank/DDBJ whole genome shotgun (WGS) entry which is preliminary data.</text>
</comment>
<organism evidence="3 4">
    <name type="scientific">Paeniglutamicibacter kerguelensis</name>
    <dbReference type="NCBI Taxonomy" id="254788"/>
    <lineage>
        <taxon>Bacteria</taxon>
        <taxon>Bacillati</taxon>
        <taxon>Actinomycetota</taxon>
        <taxon>Actinomycetes</taxon>
        <taxon>Micrococcales</taxon>
        <taxon>Micrococcaceae</taxon>
        <taxon>Paeniglutamicibacter</taxon>
    </lineage>
</organism>
<dbReference type="PANTHER" id="PTHR18964">
    <property type="entry name" value="ROK (REPRESSOR, ORF, KINASE) FAMILY"/>
    <property type="match status" value="1"/>
</dbReference>
<dbReference type="InterPro" id="IPR005471">
    <property type="entry name" value="Tscrpt_reg_IclR_N"/>
</dbReference>
<dbReference type="Gene3D" id="3.30.420.40">
    <property type="match status" value="2"/>
</dbReference>
<feature type="domain" description="HTH iclR-type" evidence="2">
    <location>
        <begin position="33"/>
        <end position="71"/>
    </location>
</feature>
<name>A0ABS4XBI2_9MICC</name>
<comment type="similarity">
    <text evidence="1">Belongs to the ROK (NagC/XylR) family.</text>
</comment>
<dbReference type="InterPro" id="IPR036390">
    <property type="entry name" value="WH_DNA-bd_sf"/>
</dbReference>
<sequence length="412" mass="42338">MSVSDSAVAPTARTGSNLDNVRRSNLAAVLGMAHTQRRVSRAEITRATGLNRSTVGGLVAELVELGLVEEQEPGSTHHAGRPSPIIVPREDVVAIAVNPEVDAVTIGLVSLSGKVLKRIRYDTARVPTPEEVVNIVAAVVAGMAGELQSSFRTVGVGLAVPGLVREQDGVVVLAPHLAWHNVPLAGMLGTALGLPVAAANDASTGLMAESLFGAGRGVRDHVYLNGGASGIGGGIAVEGKLLKGASGFAGEFGHTLVNSAGKPCHCGAHGCLETEVRQEQLLATLGLGKSGLEELESALLAQVSRPGGPDVEVLEVVHRQMEFLADALRGTVNIFNPELIIFGGFLGTLYSADPQRMARLVKSRALAGPSEDVRFARAELGADLLLVGAAQLAFAPFLADPASILATAGASA</sequence>
<dbReference type="SUPFAM" id="SSF46785">
    <property type="entry name" value="Winged helix' DNA-binding domain"/>
    <property type="match status" value="1"/>
</dbReference>
<accession>A0ABS4XBI2</accession>
<keyword evidence="4" id="KW-1185">Reference proteome</keyword>
<dbReference type="PANTHER" id="PTHR18964:SF149">
    <property type="entry name" value="BIFUNCTIONAL UDP-N-ACETYLGLUCOSAMINE 2-EPIMERASE_N-ACETYLMANNOSAMINE KINASE"/>
    <property type="match status" value="1"/>
</dbReference>
<dbReference type="GO" id="GO:0016301">
    <property type="term" value="F:kinase activity"/>
    <property type="evidence" value="ECO:0007669"/>
    <property type="project" value="UniProtKB-KW"/>
</dbReference>
<reference evidence="3 4" key="1">
    <citation type="submission" date="2021-03" db="EMBL/GenBank/DDBJ databases">
        <title>Sequencing the genomes of 1000 actinobacteria strains.</title>
        <authorList>
            <person name="Klenk H.-P."/>
        </authorList>
    </citation>
    <scope>NUCLEOTIDE SEQUENCE [LARGE SCALE GENOMIC DNA]</scope>
    <source>
        <strain evidence="3 4">DSM 15797</strain>
    </source>
</reference>
<protein>
    <submittedName>
        <fullName evidence="3">NBD/HSP70 family sugar kinase</fullName>
    </submittedName>
</protein>